<evidence type="ECO:0000313" key="1">
    <source>
        <dbReference type="EMBL" id="KPQ34229.1"/>
    </source>
</evidence>
<dbReference type="EMBL" id="LJZR01000022">
    <property type="protein sequence ID" value="KPQ34229.1"/>
    <property type="molecule type" value="Genomic_DNA"/>
</dbReference>
<dbReference type="PATRIC" id="fig|1666911.3.peg.836"/>
<evidence type="ECO:0000313" key="2">
    <source>
        <dbReference type="Proteomes" id="UP000050465"/>
    </source>
</evidence>
<comment type="caution">
    <text evidence="1">The sequence shown here is derived from an EMBL/GenBank/DDBJ whole genome shotgun (WGS) entry which is preliminary data.</text>
</comment>
<dbReference type="STRING" id="1666911.HLUCCA11_15885"/>
<dbReference type="AlphaFoldDB" id="A0A0P7ZV71"/>
<protein>
    <submittedName>
        <fullName evidence="1">Uncharacterized protein</fullName>
    </submittedName>
</protein>
<sequence length="148" mass="16932">MSAHSSADFSDNSAIARLKEIRPELLRLHKALLDSERIVYEQTHGRIANSGEFFRLVISDDAFSWLRPISQFIVQIDELLDLRKKEKIEPESAAILLEKARLMIKPNKNSLTPLGENYFQAIQRDPTIALMHADIAQKLRHPNTLDES</sequence>
<reference evidence="1 2" key="1">
    <citation type="submission" date="2015-09" db="EMBL/GenBank/DDBJ databases">
        <title>Identification and resolution of microdiversity through metagenomic sequencing of parallel consortia.</title>
        <authorList>
            <person name="Nelson W.C."/>
            <person name="Romine M.F."/>
            <person name="Lindemann S.R."/>
        </authorList>
    </citation>
    <scope>NUCLEOTIDE SEQUENCE [LARGE SCALE GENOMIC DNA]</scope>
    <source>
        <strain evidence="1">Ana</strain>
    </source>
</reference>
<name>A0A0P7ZV71_9CYAN</name>
<organism evidence="1 2">
    <name type="scientific">Phormidesmis priestleyi Ana</name>
    <dbReference type="NCBI Taxonomy" id="1666911"/>
    <lineage>
        <taxon>Bacteria</taxon>
        <taxon>Bacillati</taxon>
        <taxon>Cyanobacteriota</taxon>
        <taxon>Cyanophyceae</taxon>
        <taxon>Leptolyngbyales</taxon>
        <taxon>Leptolyngbyaceae</taxon>
        <taxon>Phormidesmis</taxon>
    </lineage>
</organism>
<accession>A0A0P7ZV71</accession>
<gene>
    <name evidence="1" type="ORF">HLUCCA11_15885</name>
</gene>
<proteinExistence type="predicted"/>
<dbReference type="Proteomes" id="UP000050465">
    <property type="component" value="Unassembled WGS sequence"/>
</dbReference>